<organism evidence="2 3">
    <name type="scientific">Hymenobacter volaticus</name>
    <dbReference type="NCBI Taxonomy" id="2932254"/>
    <lineage>
        <taxon>Bacteria</taxon>
        <taxon>Pseudomonadati</taxon>
        <taxon>Bacteroidota</taxon>
        <taxon>Cytophagia</taxon>
        <taxon>Cytophagales</taxon>
        <taxon>Hymenobacteraceae</taxon>
        <taxon>Hymenobacter</taxon>
    </lineage>
</organism>
<keyword evidence="2" id="KW-0614">Plasmid</keyword>
<dbReference type="InterPro" id="IPR000594">
    <property type="entry name" value="ThiF_NAD_FAD-bd"/>
</dbReference>
<keyword evidence="3" id="KW-1185">Reference proteome</keyword>
<evidence type="ECO:0000313" key="2">
    <source>
        <dbReference type="EMBL" id="UOQ69886.1"/>
    </source>
</evidence>
<evidence type="ECO:0000313" key="3">
    <source>
        <dbReference type="Proteomes" id="UP000830401"/>
    </source>
</evidence>
<name>A0ABY4GGG8_9BACT</name>
<evidence type="ECO:0000259" key="1">
    <source>
        <dbReference type="Pfam" id="PF00899"/>
    </source>
</evidence>
<sequence>MTLEKTGNLFRADYARRNVAELLQNYRVASCHSEAFRDKDYHLRNSGRVSYELVREQAMTVIGCGALGSEIADSLGKAGVGRLKLLDNQTQYPHNSVRHLAGLHLATLPKAVAVAQVVADHNPFVKLEIVVEDILRGEFAQYMLPVGIGICSIADDNTEAYLNEQAVSHKRTIFYARALRGGKAARIFRVVPGIDACFHCLTLYRHEHHLDFIDVPEDTALPTLRNECNNPIRPASAADLKLIAAMTSRLLLDHLQNPAPAAPNHWVWTTETLPDLPENIGVPFSLNMRSLPPHPNCPYCQALHKLGVRIEHSALDFMRQLTLATPGIETGGILIGKVSAGLVHIQYASPPDLKPCEQLHASSVM</sequence>
<proteinExistence type="predicted"/>
<dbReference type="SUPFAM" id="SSF69572">
    <property type="entry name" value="Activating enzymes of the ubiquitin-like proteins"/>
    <property type="match status" value="1"/>
</dbReference>
<geneLocation type="plasmid" evidence="2 3">
    <name>unnamed9</name>
</geneLocation>
<dbReference type="Proteomes" id="UP000830401">
    <property type="component" value="Plasmid unnamed9"/>
</dbReference>
<accession>A0ABY4GGG8</accession>
<reference evidence="2" key="1">
    <citation type="submission" date="2022-04" db="EMBL/GenBank/DDBJ databases">
        <title>Hymenobacter sp. isolated from the air.</title>
        <authorList>
            <person name="Won M."/>
            <person name="Lee C.-M."/>
            <person name="Woen H.-Y."/>
            <person name="Kwon S.-W."/>
        </authorList>
    </citation>
    <scope>NUCLEOTIDE SEQUENCE</scope>
    <source>
        <strain evidence="2">5420S-77</strain>
        <plasmid evidence="2">unnamed9</plasmid>
    </source>
</reference>
<dbReference type="Pfam" id="PF00899">
    <property type="entry name" value="ThiF"/>
    <property type="match status" value="1"/>
</dbReference>
<dbReference type="InterPro" id="IPR035985">
    <property type="entry name" value="Ubiquitin-activating_enz"/>
</dbReference>
<dbReference type="GO" id="GO:0016779">
    <property type="term" value="F:nucleotidyltransferase activity"/>
    <property type="evidence" value="ECO:0007669"/>
    <property type="project" value="UniProtKB-KW"/>
</dbReference>
<dbReference type="Gene3D" id="3.40.50.720">
    <property type="entry name" value="NAD(P)-binding Rossmann-like Domain"/>
    <property type="match status" value="1"/>
</dbReference>
<keyword evidence="2" id="KW-0808">Transferase</keyword>
<dbReference type="EMBL" id="CP095070">
    <property type="protein sequence ID" value="UOQ69886.1"/>
    <property type="molecule type" value="Genomic_DNA"/>
</dbReference>
<gene>
    <name evidence="2" type="ORF">MUN86_30760</name>
</gene>
<protein>
    <submittedName>
        <fullName evidence="2">ThiF family adenylyltransferase</fullName>
    </submittedName>
</protein>
<keyword evidence="2" id="KW-0548">Nucleotidyltransferase</keyword>
<feature type="domain" description="THIF-type NAD/FAD binding fold" evidence="1">
    <location>
        <begin position="45"/>
        <end position="203"/>
    </location>
</feature>